<comment type="pathway">
    <text evidence="1">Bacterial outer membrane biogenesis; LPS O-antigen biosynthesis.</text>
</comment>
<dbReference type="InterPro" id="IPR036291">
    <property type="entry name" value="NAD(P)-bd_dom_sf"/>
</dbReference>
<comment type="similarity">
    <text evidence="2">Belongs to the NAD(P)-dependent epimerase/dehydratase family.</text>
</comment>
<dbReference type="RefSeq" id="WP_011633551.1">
    <property type="nucleotide sequence ID" value="NZ_FMTW01000002.1"/>
</dbReference>
<dbReference type="InterPro" id="IPR001509">
    <property type="entry name" value="Epimerase_deHydtase"/>
</dbReference>
<accession>A0ABX5M6R4</accession>
<name>A0ABX5M6R4_9PROT</name>
<dbReference type="Gene3D" id="3.40.50.720">
    <property type="entry name" value="NAD(P)-binding Rossmann-like Domain"/>
    <property type="match status" value="1"/>
</dbReference>
<gene>
    <name evidence="4" type="ORF">C8R14_11455</name>
</gene>
<dbReference type="Proteomes" id="UP000247780">
    <property type="component" value="Unassembled WGS sequence"/>
</dbReference>
<dbReference type="SUPFAM" id="SSF51735">
    <property type="entry name" value="NAD(P)-binding Rossmann-fold domains"/>
    <property type="match status" value="1"/>
</dbReference>
<evidence type="ECO:0000256" key="2">
    <source>
        <dbReference type="ARBA" id="ARBA00007637"/>
    </source>
</evidence>
<dbReference type="PANTHER" id="PTHR43000">
    <property type="entry name" value="DTDP-D-GLUCOSE 4,6-DEHYDRATASE-RELATED"/>
    <property type="match status" value="1"/>
</dbReference>
<feature type="domain" description="NAD-dependent epimerase/dehydratase" evidence="3">
    <location>
        <begin position="12"/>
        <end position="213"/>
    </location>
</feature>
<evidence type="ECO:0000313" key="5">
    <source>
        <dbReference type="Proteomes" id="UP000247780"/>
    </source>
</evidence>
<sequence length="310" mass="34750">MSEAIQPGQIAVVLGAGGFLGSHVADALSNAGYQVRLFDRHLSPFRRPDQEMIIGDLMDINQVSNAVQGAAVVYNFAAIADIDEANDKPLATASINVIGNMHALESARLAGVRRFIFASSIYVYSESGSFYRASKQAAERFTETYHERYGLEYTILRYGSLYGRRSDKRNGIYRMLHEAVQQHSITYHGSGESIREYIHVEDAARMSVQVLASEFANRHLILTGQEKMRIRDVMTMISEMMPWDVALHLDQDKPGHHYQITPYAFQPRVGRKLVLNEHVDLGQGLLDCIQEIHQQINHGQEEDATPSSAV</sequence>
<keyword evidence="5" id="KW-1185">Reference proteome</keyword>
<evidence type="ECO:0000259" key="3">
    <source>
        <dbReference type="Pfam" id="PF01370"/>
    </source>
</evidence>
<proteinExistence type="inferred from homology"/>
<dbReference type="EMBL" id="QICQ01000014">
    <property type="protein sequence ID" value="PXV80722.1"/>
    <property type="molecule type" value="Genomic_DNA"/>
</dbReference>
<dbReference type="CDD" id="cd08946">
    <property type="entry name" value="SDR_e"/>
    <property type="match status" value="1"/>
</dbReference>
<organism evidence="4 5">
    <name type="scientific">Nitrosomonas eutropha</name>
    <dbReference type="NCBI Taxonomy" id="916"/>
    <lineage>
        <taxon>Bacteria</taxon>
        <taxon>Pseudomonadati</taxon>
        <taxon>Pseudomonadota</taxon>
        <taxon>Betaproteobacteria</taxon>
        <taxon>Nitrosomonadales</taxon>
        <taxon>Nitrosomonadaceae</taxon>
        <taxon>Nitrosomonas</taxon>
    </lineage>
</organism>
<protein>
    <submittedName>
        <fullName evidence="4">UDP-glucose 4-epimerase</fullName>
    </submittedName>
</protein>
<dbReference type="Pfam" id="PF01370">
    <property type="entry name" value="Epimerase"/>
    <property type="match status" value="1"/>
</dbReference>
<evidence type="ECO:0000256" key="1">
    <source>
        <dbReference type="ARBA" id="ARBA00005125"/>
    </source>
</evidence>
<evidence type="ECO:0000313" key="4">
    <source>
        <dbReference type="EMBL" id="PXV80722.1"/>
    </source>
</evidence>
<reference evidence="4 5" key="1">
    <citation type="submission" date="2018-04" db="EMBL/GenBank/DDBJ databases">
        <title>Active sludge and wastewater microbial communities from Klosterneuburg, Austria.</title>
        <authorList>
            <person name="Wagner M."/>
        </authorList>
    </citation>
    <scope>NUCLEOTIDE SEQUENCE [LARGE SCALE GENOMIC DNA]</scope>
    <source>
        <strain evidence="4 5">Nm 57</strain>
    </source>
</reference>
<comment type="caution">
    <text evidence="4">The sequence shown here is derived from an EMBL/GenBank/DDBJ whole genome shotgun (WGS) entry which is preliminary data.</text>
</comment>